<reference evidence="1" key="1">
    <citation type="journal article" date="2014" name="Front. Microbiol.">
        <title>High frequency of phylogenetically diverse reductive dehalogenase-homologous genes in deep subseafloor sedimentary metagenomes.</title>
        <authorList>
            <person name="Kawai M."/>
            <person name="Futagami T."/>
            <person name="Toyoda A."/>
            <person name="Takaki Y."/>
            <person name="Nishi S."/>
            <person name="Hori S."/>
            <person name="Arai W."/>
            <person name="Tsubouchi T."/>
            <person name="Morono Y."/>
            <person name="Uchiyama I."/>
            <person name="Ito T."/>
            <person name="Fujiyama A."/>
            <person name="Inagaki F."/>
            <person name="Takami H."/>
        </authorList>
    </citation>
    <scope>NUCLEOTIDE SEQUENCE</scope>
    <source>
        <strain evidence="1">Expedition CK06-06</strain>
    </source>
</reference>
<comment type="caution">
    <text evidence="1">The sequence shown here is derived from an EMBL/GenBank/DDBJ whole genome shotgun (WGS) entry which is preliminary data.</text>
</comment>
<evidence type="ECO:0000313" key="1">
    <source>
        <dbReference type="EMBL" id="GAF90842.1"/>
    </source>
</evidence>
<protein>
    <submittedName>
        <fullName evidence="1">Uncharacterized protein</fullName>
    </submittedName>
</protein>
<dbReference type="EMBL" id="BARS01011520">
    <property type="protein sequence ID" value="GAF90842.1"/>
    <property type="molecule type" value="Genomic_DNA"/>
</dbReference>
<sequence length="43" mass="5096">MNLIFSFAKKPAKITKAEADNIESKTMDRRRLIRPYTEGEIRR</sequence>
<gene>
    <name evidence="1" type="ORF">S01H1_20924</name>
</gene>
<dbReference type="AlphaFoldDB" id="X0TRQ9"/>
<name>X0TRQ9_9ZZZZ</name>
<accession>X0TRQ9</accession>
<organism evidence="1">
    <name type="scientific">marine sediment metagenome</name>
    <dbReference type="NCBI Taxonomy" id="412755"/>
    <lineage>
        <taxon>unclassified sequences</taxon>
        <taxon>metagenomes</taxon>
        <taxon>ecological metagenomes</taxon>
    </lineage>
</organism>
<proteinExistence type="predicted"/>